<protein>
    <submittedName>
        <fullName evidence="2">Phage holin family protein</fullName>
    </submittedName>
</protein>
<evidence type="ECO:0000313" key="3">
    <source>
        <dbReference type="Proteomes" id="UP001528823"/>
    </source>
</evidence>
<dbReference type="Pfam" id="PF04020">
    <property type="entry name" value="Phage_holin_4_2"/>
    <property type="match status" value="1"/>
</dbReference>
<feature type="transmembrane region" description="Helical" evidence="1">
    <location>
        <begin position="54"/>
        <end position="77"/>
    </location>
</feature>
<dbReference type="InterPro" id="IPR007165">
    <property type="entry name" value="Phage_holin_4_2"/>
</dbReference>
<feature type="transmembrane region" description="Helical" evidence="1">
    <location>
        <begin position="89"/>
        <end position="107"/>
    </location>
</feature>
<keyword evidence="1" id="KW-0472">Membrane</keyword>
<evidence type="ECO:0000256" key="1">
    <source>
        <dbReference type="SAM" id="Phobius"/>
    </source>
</evidence>
<organism evidence="2 3">
    <name type="scientific">Spartinivicinus poritis</name>
    <dbReference type="NCBI Taxonomy" id="2994640"/>
    <lineage>
        <taxon>Bacteria</taxon>
        <taxon>Pseudomonadati</taxon>
        <taxon>Pseudomonadota</taxon>
        <taxon>Gammaproteobacteria</taxon>
        <taxon>Oceanospirillales</taxon>
        <taxon>Zooshikellaceae</taxon>
        <taxon>Spartinivicinus</taxon>
    </lineage>
</organism>
<dbReference type="Proteomes" id="UP001528823">
    <property type="component" value="Unassembled WGS sequence"/>
</dbReference>
<dbReference type="EMBL" id="JAPMOU010000044">
    <property type="protein sequence ID" value="MDE1464861.1"/>
    <property type="molecule type" value="Genomic_DNA"/>
</dbReference>
<reference evidence="2 3" key="1">
    <citation type="submission" date="2022-11" db="EMBL/GenBank/DDBJ databases">
        <title>Spartinivicinus poritis sp. nov., isolated from scleractinian coral Porites lutea.</title>
        <authorList>
            <person name="Zhang G."/>
            <person name="Cai L."/>
            <person name="Wei Q."/>
        </authorList>
    </citation>
    <scope>NUCLEOTIDE SEQUENCE [LARGE SCALE GENOMIC DNA]</scope>
    <source>
        <strain evidence="2 3">A2-2</strain>
    </source>
</reference>
<sequence>MLVILVHLLLTSIFLLIVANFVKGVEIDNFGAAFFGAIVLGICNAVIKPVISFLAFPITVVTLGLFLLVINALMLQLTAAFVSGIKVKGFLPAVVGSILLTILNLLIDWVM</sequence>
<comment type="caution">
    <text evidence="2">The sequence shown here is derived from an EMBL/GenBank/DDBJ whole genome shotgun (WGS) entry which is preliminary data.</text>
</comment>
<keyword evidence="1" id="KW-1133">Transmembrane helix</keyword>
<accession>A0ABT5UEQ7</accession>
<name>A0ABT5UEQ7_9GAMM</name>
<feature type="transmembrane region" description="Helical" evidence="1">
    <location>
        <begin position="29"/>
        <end position="47"/>
    </location>
</feature>
<keyword evidence="1" id="KW-0812">Transmembrane</keyword>
<dbReference type="PANTHER" id="PTHR37309">
    <property type="entry name" value="SLR0284 PROTEIN"/>
    <property type="match status" value="1"/>
</dbReference>
<proteinExistence type="predicted"/>
<gene>
    <name evidence="2" type="ORF">ORQ98_23135</name>
</gene>
<dbReference type="RefSeq" id="WP_274691169.1">
    <property type="nucleotide sequence ID" value="NZ_JAPMOU010000044.1"/>
</dbReference>
<keyword evidence="3" id="KW-1185">Reference proteome</keyword>
<evidence type="ECO:0000313" key="2">
    <source>
        <dbReference type="EMBL" id="MDE1464861.1"/>
    </source>
</evidence>
<dbReference type="PANTHER" id="PTHR37309:SF1">
    <property type="entry name" value="SLR0284 PROTEIN"/>
    <property type="match status" value="1"/>
</dbReference>